<dbReference type="Gene3D" id="1.10.10.2840">
    <property type="entry name" value="PucR C-terminal helix-turn-helix domain"/>
    <property type="match status" value="1"/>
</dbReference>
<dbReference type="EMBL" id="JBHSQN010000002">
    <property type="protein sequence ID" value="MFC6010844.1"/>
    <property type="molecule type" value="Genomic_DNA"/>
</dbReference>
<dbReference type="Pfam" id="PF13556">
    <property type="entry name" value="HTH_30"/>
    <property type="match status" value="1"/>
</dbReference>
<evidence type="ECO:0000256" key="1">
    <source>
        <dbReference type="ARBA" id="ARBA00006754"/>
    </source>
</evidence>
<dbReference type="PANTHER" id="PTHR33744:SF1">
    <property type="entry name" value="DNA-BINDING TRANSCRIPTIONAL ACTIVATOR ADER"/>
    <property type="match status" value="1"/>
</dbReference>
<evidence type="ECO:0000259" key="3">
    <source>
        <dbReference type="Pfam" id="PF17853"/>
    </source>
</evidence>
<sequence>MRAIQLLITLNFAYIDSISEQVMVEYQAERERWLSHRRTVRMEVLERLLGPYPPDTDAAEAVLGYALRHHHLGVVLWTGSTMAAPARLTGLEDIVARIAETLRATEQPLIWPRDSNTLWAWIPWRPSISQLDEDRLAEILRTEADDVRLALGAPGNDVEGFRQTHNDAIRAARVASIADRHSRPITSYTDPGVRTAALLSADLDAAQRMVGAALGPLAADEPATALLRETVRVFLDEKGSYVAAAARLHVHKNTVKYRLARAVERRGAPIESDRLDVELALVAAHWLGPSVLTAAPTEL</sequence>
<evidence type="ECO:0000313" key="5">
    <source>
        <dbReference type="Proteomes" id="UP001596223"/>
    </source>
</evidence>
<evidence type="ECO:0000313" key="4">
    <source>
        <dbReference type="EMBL" id="MFC6010844.1"/>
    </source>
</evidence>
<dbReference type="PANTHER" id="PTHR33744">
    <property type="entry name" value="CARBOHYDRATE DIACID REGULATOR"/>
    <property type="match status" value="1"/>
</dbReference>
<dbReference type="InterPro" id="IPR051448">
    <property type="entry name" value="CdaR-like_regulators"/>
</dbReference>
<comment type="caution">
    <text evidence="4">The sequence shown here is derived from an EMBL/GenBank/DDBJ whole genome shotgun (WGS) entry which is preliminary data.</text>
</comment>
<name>A0ABW1JN61_9NOCA</name>
<evidence type="ECO:0000259" key="2">
    <source>
        <dbReference type="Pfam" id="PF13556"/>
    </source>
</evidence>
<dbReference type="Pfam" id="PF17853">
    <property type="entry name" value="GGDEF_2"/>
    <property type="match status" value="1"/>
</dbReference>
<dbReference type="InterPro" id="IPR042070">
    <property type="entry name" value="PucR_C-HTH_sf"/>
</dbReference>
<dbReference type="InterPro" id="IPR041522">
    <property type="entry name" value="CdaR_GGDEF"/>
</dbReference>
<dbReference type="Proteomes" id="UP001596223">
    <property type="component" value="Unassembled WGS sequence"/>
</dbReference>
<keyword evidence="5" id="KW-1185">Reference proteome</keyword>
<reference evidence="5" key="1">
    <citation type="journal article" date="2019" name="Int. J. Syst. Evol. Microbiol.">
        <title>The Global Catalogue of Microorganisms (GCM) 10K type strain sequencing project: providing services to taxonomists for standard genome sequencing and annotation.</title>
        <authorList>
            <consortium name="The Broad Institute Genomics Platform"/>
            <consortium name="The Broad Institute Genome Sequencing Center for Infectious Disease"/>
            <person name="Wu L."/>
            <person name="Ma J."/>
        </authorList>
    </citation>
    <scope>NUCLEOTIDE SEQUENCE [LARGE SCALE GENOMIC DNA]</scope>
    <source>
        <strain evidence="5">CCUG 36956</strain>
    </source>
</reference>
<protein>
    <submittedName>
        <fullName evidence="4">PucR family transcriptional regulator</fullName>
    </submittedName>
</protein>
<gene>
    <name evidence="4" type="ORF">ACFP3H_07250</name>
</gene>
<organism evidence="4 5">
    <name type="scientific">Nocardia lasii</name>
    <dbReference type="NCBI Taxonomy" id="1616107"/>
    <lineage>
        <taxon>Bacteria</taxon>
        <taxon>Bacillati</taxon>
        <taxon>Actinomycetota</taxon>
        <taxon>Actinomycetes</taxon>
        <taxon>Mycobacteriales</taxon>
        <taxon>Nocardiaceae</taxon>
        <taxon>Nocardia</taxon>
    </lineage>
</organism>
<proteinExistence type="inferred from homology"/>
<feature type="domain" description="CdaR GGDEF-like" evidence="3">
    <location>
        <begin position="54"/>
        <end position="174"/>
    </location>
</feature>
<dbReference type="InterPro" id="IPR025736">
    <property type="entry name" value="PucR_C-HTH_dom"/>
</dbReference>
<accession>A0ABW1JN61</accession>
<feature type="domain" description="PucR C-terminal helix-turn-helix" evidence="2">
    <location>
        <begin position="227"/>
        <end position="282"/>
    </location>
</feature>
<comment type="similarity">
    <text evidence="1">Belongs to the CdaR family.</text>
</comment>